<keyword evidence="7" id="KW-1185">Reference proteome</keyword>
<reference evidence="6" key="1">
    <citation type="submission" date="2025-08" db="UniProtKB">
        <authorList>
            <consortium name="Ensembl"/>
        </authorList>
    </citation>
    <scope>IDENTIFICATION</scope>
</reference>
<dbReference type="InterPro" id="IPR003599">
    <property type="entry name" value="Ig_sub"/>
</dbReference>
<keyword evidence="2" id="KW-1015">Disulfide bond</keyword>
<dbReference type="Ensembl" id="ENSOSUT00000004534.1">
    <property type="protein sequence ID" value="ENSOSUP00000004391.1"/>
    <property type="gene ID" value="ENSOSUG00000003221.1"/>
</dbReference>
<keyword evidence="1" id="KW-0732">Signal</keyword>
<dbReference type="FunFam" id="2.60.40.10:FF:000032">
    <property type="entry name" value="palladin isoform X1"/>
    <property type="match status" value="1"/>
</dbReference>
<feature type="domain" description="Ig-like" evidence="5">
    <location>
        <begin position="31"/>
        <end position="121"/>
    </location>
</feature>
<dbReference type="GO" id="GO:0008046">
    <property type="term" value="F:axon guidance receptor activity"/>
    <property type="evidence" value="ECO:0007669"/>
    <property type="project" value="TreeGrafter"/>
</dbReference>
<dbReference type="Proteomes" id="UP000694552">
    <property type="component" value="Unplaced"/>
</dbReference>
<dbReference type="Pfam" id="PF07679">
    <property type="entry name" value="I-set"/>
    <property type="match status" value="1"/>
</dbReference>
<keyword evidence="3" id="KW-0393">Immunoglobulin domain</keyword>
<evidence type="ECO:0000256" key="1">
    <source>
        <dbReference type="ARBA" id="ARBA00022729"/>
    </source>
</evidence>
<dbReference type="InterPro" id="IPR036179">
    <property type="entry name" value="Ig-like_dom_sf"/>
</dbReference>
<protein>
    <recommendedName>
        <fullName evidence="5">Ig-like domain-containing protein</fullName>
    </recommendedName>
</protein>
<dbReference type="GO" id="GO:0007156">
    <property type="term" value="P:homophilic cell adhesion via plasma membrane adhesion molecules"/>
    <property type="evidence" value="ECO:0007669"/>
    <property type="project" value="TreeGrafter"/>
</dbReference>
<evidence type="ECO:0000313" key="6">
    <source>
        <dbReference type="Ensembl" id="ENSOSUP00000004391.1"/>
    </source>
</evidence>
<dbReference type="AlphaFoldDB" id="A0A8C8AEG5"/>
<sequence length="315" mass="34783">MRETTRPSPNQAAPTIKHKFKFSFDVGNDPPQIVVEAPAHIHCHEGEAVVLECAVSGQPPPAVVWSLNGQNLSASERLRFEEGKNGVYRLHIQGVSVADAGLYCCVAKNVAGTAQTASELTVQPSGPKLYIKDGGTEELPAMDHVLHFQGLITLGKDEEKQITCSKEEEAHLPWSPRLSPSPGEQLEEECEKTPDFSESEMEETMVLDIMEVVPHIDTLSWDILKSPFMEVEGQTQASEQSALAKECEDSQFFIPISPVVQEGSDIYMEERDGPAWKAMSLDMPLVEEPSVPHLQDNIASTPTEDQFGFYDFCIE</sequence>
<dbReference type="SMART" id="SM00409">
    <property type="entry name" value="IG"/>
    <property type="match status" value="1"/>
</dbReference>
<dbReference type="GO" id="GO:0050808">
    <property type="term" value="P:synapse organization"/>
    <property type="evidence" value="ECO:0007669"/>
    <property type="project" value="TreeGrafter"/>
</dbReference>
<dbReference type="CDD" id="cd00096">
    <property type="entry name" value="Ig"/>
    <property type="match status" value="1"/>
</dbReference>
<dbReference type="PROSITE" id="PS50835">
    <property type="entry name" value="IG_LIKE"/>
    <property type="match status" value="1"/>
</dbReference>
<dbReference type="InterPro" id="IPR003598">
    <property type="entry name" value="Ig_sub2"/>
</dbReference>
<dbReference type="PANTHER" id="PTHR45080:SF8">
    <property type="entry name" value="IG-LIKE DOMAIN-CONTAINING PROTEIN"/>
    <property type="match status" value="1"/>
</dbReference>
<dbReference type="GO" id="GO:0005886">
    <property type="term" value="C:plasma membrane"/>
    <property type="evidence" value="ECO:0007669"/>
    <property type="project" value="TreeGrafter"/>
</dbReference>
<feature type="region of interest" description="Disordered" evidence="4">
    <location>
        <begin position="166"/>
        <end position="185"/>
    </location>
</feature>
<evidence type="ECO:0000256" key="3">
    <source>
        <dbReference type="ARBA" id="ARBA00023319"/>
    </source>
</evidence>
<reference evidence="6" key="2">
    <citation type="submission" date="2025-09" db="UniProtKB">
        <authorList>
            <consortium name="Ensembl"/>
        </authorList>
    </citation>
    <scope>IDENTIFICATION</scope>
</reference>
<proteinExistence type="predicted"/>
<dbReference type="Gene3D" id="2.60.40.10">
    <property type="entry name" value="Immunoglobulins"/>
    <property type="match status" value="1"/>
</dbReference>
<evidence type="ECO:0000313" key="7">
    <source>
        <dbReference type="Proteomes" id="UP000694552"/>
    </source>
</evidence>
<dbReference type="InterPro" id="IPR013783">
    <property type="entry name" value="Ig-like_fold"/>
</dbReference>
<evidence type="ECO:0000256" key="4">
    <source>
        <dbReference type="SAM" id="MobiDB-lite"/>
    </source>
</evidence>
<evidence type="ECO:0000259" key="5">
    <source>
        <dbReference type="PROSITE" id="PS50835"/>
    </source>
</evidence>
<evidence type="ECO:0000256" key="2">
    <source>
        <dbReference type="ARBA" id="ARBA00023157"/>
    </source>
</evidence>
<dbReference type="GO" id="GO:0043025">
    <property type="term" value="C:neuronal cell body"/>
    <property type="evidence" value="ECO:0007669"/>
    <property type="project" value="TreeGrafter"/>
</dbReference>
<dbReference type="SUPFAM" id="SSF48726">
    <property type="entry name" value="Immunoglobulin"/>
    <property type="match status" value="1"/>
</dbReference>
<name>A0A8C8AEG5_9STRI</name>
<dbReference type="InterPro" id="IPR007110">
    <property type="entry name" value="Ig-like_dom"/>
</dbReference>
<organism evidence="6 7">
    <name type="scientific">Otus sunia</name>
    <name type="common">Oriental scops-owl</name>
    <dbReference type="NCBI Taxonomy" id="257818"/>
    <lineage>
        <taxon>Eukaryota</taxon>
        <taxon>Metazoa</taxon>
        <taxon>Chordata</taxon>
        <taxon>Craniata</taxon>
        <taxon>Vertebrata</taxon>
        <taxon>Euteleostomi</taxon>
        <taxon>Archelosauria</taxon>
        <taxon>Archosauria</taxon>
        <taxon>Dinosauria</taxon>
        <taxon>Saurischia</taxon>
        <taxon>Theropoda</taxon>
        <taxon>Coelurosauria</taxon>
        <taxon>Aves</taxon>
        <taxon>Neognathae</taxon>
        <taxon>Neoaves</taxon>
        <taxon>Telluraves</taxon>
        <taxon>Strigiformes</taxon>
        <taxon>Strigidae</taxon>
        <taxon>Otus</taxon>
    </lineage>
</organism>
<dbReference type="GO" id="GO:0030424">
    <property type="term" value="C:axon"/>
    <property type="evidence" value="ECO:0007669"/>
    <property type="project" value="TreeGrafter"/>
</dbReference>
<accession>A0A8C8AEG5</accession>
<dbReference type="InterPro" id="IPR013098">
    <property type="entry name" value="Ig_I-set"/>
</dbReference>
<dbReference type="InterPro" id="IPR050958">
    <property type="entry name" value="Cell_Adh-Cytoskel_Orgn"/>
</dbReference>
<dbReference type="PANTHER" id="PTHR45080">
    <property type="entry name" value="CONTACTIN 5"/>
    <property type="match status" value="1"/>
</dbReference>
<dbReference type="SMART" id="SM00408">
    <property type="entry name" value="IGc2"/>
    <property type="match status" value="1"/>
</dbReference>